<evidence type="ECO:0000256" key="1">
    <source>
        <dbReference type="SAM" id="Phobius"/>
    </source>
</evidence>
<dbReference type="Pfam" id="PF07963">
    <property type="entry name" value="N_methyl"/>
    <property type="match status" value="1"/>
</dbReference>
<dbReference type="AlphaFoldDB" id="A0A378VL57"/>
<reference evidence="2 3" key="1">
    <citation type="submission" date="2018-06" db="EMBL/GenBank/DDBJ databases">
        <authorList>
            <consortium name="Pathogen Informatics"/>
            <person name="Doyle S."/>
        </authorList>
    </citation>
    <scope>NUCLEOTIDE SEQUENCE [LARGE SCALE GENOMIC DNA]</scope>
    <source>
        <strain evidence="2 3">NCTC10616</strain>
    </source>
</reference>
<keyword evidence="1" id="KW-1133">Transmembrane helix</keyword>
<dbReference type="InterPro" id="IPR012902">
    <property type="entry name" value="N_methyl_site"/>
</dbReference>
<organism evidence="2 3">
    <name type="scientific">Neisseria lactamica</name>
    <dbReference type="NCBI Taxonomy" id="486"/>
    <lineage>
        <taxon>Bacteria</taxon>
        <taxon>Pseudomonadati</taxon>
        <taxon>Pseudomonadota</taxon>
        <taxon>Betaproteobacteria</taxon>
        <taxon>Neisseriales</taxon>
        <taxon>Neisseriaceae</taxon>
        <taxon>Neisseria</taxon>
    </lineage>
</organism>
<keyword evidence="3" id="KW-1185">Reference proteome</keyword>
<sequence>MTVLVGLGNKKMKNNDCFRLKNPQSGMALIEVLVAMLVLTIGILALLSVQLRTVASVREAETQTIVSQITQNLMEGMLMNPTIDSDSNKKNYNLYTGSYAPSSSDGDFTPNNLKTKKDLAKAQLDRFGYELKNALPDAAAIHYAVCKDSSGNAPTLSDSGVFSSNCDNKANGDTLIKVLWVNDSAGDSDIARTNLEANGDNIVYTYQARVGGRE</sequence>
<dbReference type="EMBL" id="UGRO01000002">
    <property type="protein sequence ID" value="SUA16891.1"/>
    <property type="molecule type" value="Genomic_DNA"/>
</dbReference>
<gene>
    <name evidence="2" type="primary">pilV</name>
    <name evidence="2" type="ORF">NCTC10616_00543</name>
</gene>
<keyword evidence="1" id="KW-0472">Membrane</keyword>
<protein>
    <submittedName>
        <fullName evidence="2">Type IV pilus assembly protein PilV</fullName>
    </submittedName>
</protein>
<dbReference type="NCBIfam" id="TIGR02523">
    <property type="entry name" value="type_IV_pilV"/>
    <property type="match status" value="1"/>
</dbReference>
<dbReference type="Proteomes" id="UP000254193">
    <property type="component" value="Unassembled WGS sequence"/>
</dbReference>
<name>A0A378VL57_NEILA</name>
<evidence type="ECO:0000313" key="3">
    <source>
        <dbReference type="Proteomes" id="UP000254193"/>
    </source>
</evidence>
<proteinExistence type="predicted"/>
<feature type="transmembrane region" description="Helical" evidence="1">
    <location>
        <begin position="28"/>
        <end position="49"/>
    </location>
</feature>
<keyword evidence="1" id="KW-0812">Transmembrane</keyword>
<evidence type="ECO:0000313" key="2">
    <source>
        <dbReference type="EMBL" id="SUA16891.1"/>
    </source>
</evidence>
<accession>A0A378VL57</accession>
<dbReference type="InterPro" id="IPR013362">
    <property type="entry name" value="Pilus_4_PilV"/>
</dbReference>